<organism evidence="2 3">
    <name type="scientific">Salmonirosea aquatica</name>
    <dbReference type="NCBI Taxonomy" id="2654236"/>
    <lineage>
        <taxon>Bacteria</taxon>
        <taxon>Pseudomonadati</taxon>
        <taxon>Bacteroidota</taxon>
        <taxon>Cytophagia</taxon>
        <taxon>Cytophagales</taxon>
        <taxon>Spirosomataceae</taxon>
        <taxon>Salmonirosea</taxon>
    </lineage>
</organism>
<dbReference type="Pfam" id="PF10047">
    <property type="entry name" value="DUF2281"/>
    <property type="match status" value="1"/>
</dbReference>
<evidence type="ECO:0000313" key="3">
    <source>
        <dbReference type="Proteomes" id="UP000479293"/>
    </source>
</evidence>
<comment type="caution">
    <text evidence="2">The sequence shown here is derived from an EMBL/GenBank/DDBJ whole genome shotgun (WGS) entry which is preliminary data.</text>
</comment>
<proteinExistence type="predicted"/>
<dbReference type="EMBL" id="WHLY01000002">
    <property type="protein sequence ID" value="MPR33697.1"/>
    <property type="molecule type" value="Genomic_DNA"/>
</dbReference>
<dbReference type="RefSeq" id="WP_152759219.1">
    <property type="nucleotide sequence ID" value="NZ_WHLY01000002.1"/>
</dbReference>
<accession>A0A7C9BH96</accession>
<dbReference type="InterPro" id="IPR018739">
    <property type="entry name" value="DUF2281"/>
</dbReference>
<protein>
    <submittedName>
        <fullName evidence="2">DUF2281 domain-containing protein</fullName>
    </submittedName>
</protein>
<evidence type="ECO:0000313" key="2">
    <source>
        <dbReference type="EMBL" id="MPR33697.1"/>
    </source>
</evidence>
<evidence type="ECO:0000259" key="1">
    <source>
        <dbReference type="Pfam" id="PF10047"/>
    </source>
</evidence>
<feature type="domain" description="DUF2281" evidence="1">
    <location>
        <begin position="37"/>
        <end position="68"/>
    </location>
</feature>
<gene>
    <name evidence="2" type="ORF">GBK04_10025</name>
</gene>
<keyword evidence="3" id="KW-1185">Reference proteome</keyword>
<dbReference type="AlphaFoldDB" id="A0A7C9BH96"/>
<sequence length="70" mass="7910">MYTSISGVYENGKLTLLEAPPTQKKAKVIITFIEDEDNITSQRKLGGLEGKITLPDDFNEPLDDLKDYMF</sequence>
<reference evidence="2 3" key="1">
    <citation type="submission" date="2019-10" db="EMBL/GenBank/DDBJ databases">
        <title>Draft Genome Sequence of Cytophagaceae sp. SJW1-29.</title>
        <authorList>
            <person name="Choi A."/>
        </authorList>
    </citation>
    <scope>NUCLEOTIDE SEQUENCE [LARGE SCALE GENOMIC DNA]</scope>
    <source>
        <strain evidence="2 3">SJW1-29</strain>
    </source>
</reference>
<dbReference type="Proteomes" id="UP000479293">
    <property type="component" value="Unassembled WGS sequence"/>
</dbReference>
<name>A0A7C9BH96_9BACT</name>